<feature type="chain" id="PRO_5039400376" description="Lipoprotein" evidence="2">
    <location>
        <begin position="29"/>
        <end position="238"/>
    </location>
</feature>
<sequence>MGVVSVGGMRLRAAVAAVTLSGSCLLGAAGCAEAGAARPFTPGGDAAPASSAPSGGPAGQASASAGGLSVATEQTVDAGQGMNVSIEWPAGLDIEQQAMVKAFTDGYVASWRAVVTQGEDDAYLGSVQDQAGRDAYTWVRGFVDRREAATGTAKLYAIRVPSVSGRGAEVDACVDQSGVRVTDAGTGRPVARQPAWTRPPAAVYLQVAAVRKGDDGAWRVKTYMHASYPHQRAKECRR</sequence>
<evidence type="ECO:0000256" key="2">
    <source>
        <dbReference type="SAM" id="SignalP"/>
    </source>
</evidence>
<proteinExistence type="predicted"/>
<reference evidence="3" key="2">
    <citation type="submission" date="2020-09" db="EMBL/GenBank/DDBJ databases">
        <authorList>
            <person name="Sun Q."/>
            <person name="Ohkuma M."/>
        </authorList>
    </citation>
    <scope>NUCLEOTIDE SEQUENCE</scope>
    <source>
        <strain evidence="3">JCM 13064</strain>
    </source>
</reference>
<protein>
    <recommendedName>
        <fullName evidence="5">Lipoprotein</fullName>
    </recommendedName>
</protein>
<evidence type="ECO:0008006" key="5">
    <source>
        <dbReference type="Google" id="ProtNLM"/>
    </source>
</evidence>
<accession>A0A917VDN6</accession>
<evidence type="ECO:0000256" key="1">
    <source>
        <dbReference type="SAM" id="MobiDB-lite"/>
    </source>
</evidence>
<feature type="signal peptide" evidence="2">
    <location>
        <begin position="1"/>
        <end position="28"/>
    </location>
</feature>
<reference evidence="3" key="1">
    <citation type="journal article" date="2014" name="Int. J. Syst. Evol. Microbiol.">
        <title>Complete genome sequence of Corynebacterium casei LMG S-19264T (=DSM 44701T), isolated from a smear-ripened cheese.</title>
        <authorList>
            <consortium name="US DOE Joint Genome Institute (JGI-PGF)"/>
            <person name="Walter F."/>
            <person name="Albersmeier A."/>
            <person name="Kalinowski J."/>
            <person name="Ruckert C."/>
        </authorList>
    </citation>
    <scope>NUCLEOTIDE SEQUENCE</scope>
    <source>
        <strain evidence="3">JCM 13064</strain>
    </source>
</reference>
<name>A0A917VDN6_9ACTN</name>
<evidence type="ECO:0000313" key="3">
    <source>
        <dbReference type="EMBL" id="GGK65735.1"/>
    </source>
</evidence>
<dbReference type="Proteomes" id="UP000645217">
    <property type="component" value="Unassembled WGS sequence"/>
</dbReference>
<organism evidence="3 4">
    <name type="scientific">Sphaerisporangium melleum</name>
    <dbReference type="NCBI Taxonomy" id="321316"/>
    <lineage>
        <taxon>Bacteria</taxon>
        <taxon>Bacillati</taxon>
        <taxon>Actinomycetota</taxon>
        <taxon>Actinomycetes</taxon>
        <taxon>Streptosporangiales</taxon>
        <taxon>Streptosporangiaceae</taxon>
        <taxon>Sphaerisporangium</taxon>
    </lineage>
</organism>
<dbReference type="EMBL" id="BMNT01000002">
    <property type="protein sequence ID" value="GGK65735.1"/>
    <property type="molecule type" value="Genomic_DNA"/>
</dbReference>
<comment type="caution">
    <text evidence="3">The sequence shown here is derived from an EMBL/GenBank/DDBJ whole genome shotgun (WGS) entry which is preliminary data.</text>
</comment>
<feature type="region of interest" description="Disordered" evidence="1">
    <location>
        <begin position="43"/>
        <end position="67"/>
    </location>
</feature>
<dbReference type="AlphaFoldDB" id="A0A917VDN6"/>
<gene>
    <name evidence="3" type="ORF">GCM10007964_05960</name>
</gene>
<keyword evidence="2" id="KW-0732">Signal</keyword>
<evidence type="ECO:0000313" key="4">
    <source>
        <dbReference type="Proteomes" id="UP000645217"/>
    </source>
</evidence>
<keyword evidence="4" id="KW-1185">Reference proteome</keyword>